<accession>A0A2V2VUT7</accession>
<keyword evidence="1" id="KW-0472">Membrane</keyword>
<dbReference type="VEuPathDB" id="TriTrypDB:C4B63_10g454"/>
<name>A0A2V2VUT7_TRYCR</name>
<feature type="transmembrane region" description="Helical" evidence="1">
    <location>
        <begin position="157"/>
        <end position="176"/>
    </location>
</feature>
<organism evidence="2 3">
    <name type="scientific">Trypanosoma cruzi</name>
    <dbReference type="NCBI Taxonomy" id="5693"/>
    <lineage>
        <taxon>Eukaryota</taxon>
        <taxon>Discoba</taxon>
        <taxon>Euglenozoa</taxon>
        <taxon>Kinetoplastea</taxon>
        <taxon>Metakinetoplastina</taxon>
        <taxon>Trypanosomatida</taxon>
        <taxon>Trypanosomatidae</taxon>
        <taxon>Trypanosoma</taxon>
        <taxon>Schizotrypanum</taxon>
    </lineage>
</organism>
<evidence type="ECO:0000313" key="3">
    <source>
        <dbReference type="Proteomes" id="UP000246121"/>
    </source>
</evidence>
<evidence type="ECO:0000313" key="2">
    <source>
        <dbReference type="EMBL" id="PWU98998.1"/>
    </source>
</evidence>
<sequence>MQAAGYRAPWPRDIISFSTIFALGFRKHHHPCPGGAAGGTLPAQHWLESDDTAGCYGVPDKKATINDGYGASNEPLTDKATEHGISIQIEGMGSNQESCFGTAVGCEMNRDNSSISLLNETRNLHDESEYYKPHRQSFARHFAVLFMKRVHCAKRDLRLVVFQILLPVVFLSLALLTDLMSPPKQPALTLDASLYPGYDTQPYSEVMWTVSSKFPDVFDVGEVVCLLLLDRITRLSGPNAMWKIAVSHSLLS</sequence>
<comment type="caution">
    <text evidence="2">The sequence shown here is derived from an EMBL/GenBank/DDBJ whole genome shotgun (WGS) entry which is preliminary data.</text>
</comment>
<dbReference type="VEuPathDB" id="TriTrypDB:TcCLB.510149.80"/>
<dbReference type="VEuPathDB" id="TriTrypDB:TCSYLVIO_010679"/>
<keyword evidence="1" id="KW-1133">Transmembrane helix</keyword>
<gene>
    <name evidence="2" type="ORF">C4B63_10g454</name>
</gene>
<dbReference type="Proteomes" id="UP000246121">
    <property type="component" value="Unassembled WGS sequence"/>
</dbReference>
<dbReference type="VEuPathDB" id="TriTrypDB:TcG_01541"/>
<dbReference type="VEuPathDB" id="TriTrypDB:TcCLB.506989.30"/>
<dbReference type="EMBL" id="PRFA01000010">
    <property type="protein sequence ID" value="PWU98998.1"/>
    <property type="molecule type" value="Genomic_DNA"/>
</dbReference>
<reference evidence="2 3" key="1">
    <citation type="journal article" date="2018" name="Microb. Genom.">
        <title>Expanding an expanded genome: long-read sequencing of Trypanosoma cruzi.</title>
        <authorList>
            <person name="Berna L."/>
            <person name="Rodriguez M."/>
            <person name="Chiribao M.L."/>
            <person name="Parodi-Talice A."/>
            <person name="Pita S."/>
            <person name="Rijo G."/>
            <person name="Alvarez-Valin F."/>
            <person name="Robello C."/>
        </authorList>
    </citation>
    <scope>NUCLEOTIDE SEQUENCE [LARGE SCALE GENOMIC DNA]</scope>
    <source>
        <strain evidence="2 3">Dm28c</strain>
    </source>
</reference>
<dbReference type="VEuPathDB" id="TriTrypDB:TCDM_03020"/>
<keyword evidence="1" id="KW-0812">Transmembrane</keyword>
<proteinExistence type="predicted"/>
<dbReference type="VEuPathDB" id="TriTrypDB:TcCL_NonESM06056"/>
<protein>
    <submittedName>
        <fullName evidence="2">Putative ABC transporter</fullName>
    </submittedName>
</protein>
<dbReference type="AlphaFoldDB" id="A0A2V2VUT7"/>
<evidence type="ECO:0000256" key="1">
    <source>
        <dbReference type="SAM" id="Phobius"/>
    </source>
</evidence>
<dbReference type="VEuPathDB" id="TriTrypDB:TcBrA4_0127860"/>
<dbReference type="VEuPathDB" id="TriTrypDB:C3747_47g88"/>